<evidence type="ECO:0000313" key="3">
    <source>
        <dbReference type="EMBL" id="PQM36171.1"/>
    </source>
</evidence>
<evidence type="ECO:0000256" key="1">
    <source>
        <dbReference type="SAM" id="MobiDB-lite"/>
    </source>
</evidence>
<evidence type="ECO:0000256" key="2">
    <source>
        <dbReference type="SAM" id="Phobius"/>
    </source>
</evidence>
<dbReference type="OrthoDB" id="1056497at2759"/>
<feature type="transmembrane region" description="Helical" evidence="2">
    <location>
        <begin position="12"/>
        <end position="35"/>
    </location>
</feature>
<name>A0A314UFR0_PRUYE</name>
<dbReference type="PANTHER" id="PTHR34964:SF14">
    <property type="entry name" value="MEMBRANE LIPOPROTEIN"/>
    <property type="match status" value="1"/>
</dbReference>
<accession>A0A314UFR0</accession>
<feature type="region of interest" description="Disordered" evidence="1">
    <location>
        <begin position="131"/>
        <end position="174"/>
    </location>
</feature>
<protein>
    <submittedName>
        <fullName evidence="3">Uncharacterized protein</fullName>
    </submittedName>
</protein>
<keyword evidence="2" id="KW-0812">Transmembrane</keyword>
<feature type="transmembrane region" description="Helical" evidence="2">
    <location>
        <begin position="41"/>
        <end position="61"/>
    </location>
</feature>
<organism evidence="3 4">
    <name type="scientific">Prunus yedoensis var. nudiflora</name>
    <dbReference type="NCBI Taxonomy" id="2094558"/>
    <lineage>
        <taxon>Eukaryota</taxon>
        <taxon>Viridiplantae</taxon>
        <taxon>Streptophyta</taxon>
        <taxon>Embryophyta</taxon>
        <taxon>Tracheophyta</taxon>
        <taxon>Spermatophyta</taxon>
        <taxon>Magnoliopsida</taxon>
        <taxon>eudicotyledons</taxon>
        <taxon>Gunneridae</taxon>
        <taxon>Pentapetalae</taxon>
        <taxon>rosids</taxon>
        <taxon>fabids</taxon>
        <taxon>Rosales</taxon>
        <taxon>Rosaceae</taxon>
        <taxon>Amygdaloideae</taxon>
        <taxon>Amygdaleae</taxon>
        <taxon>Prunus</taxon>
    </lineage>
</organism>
<comment type="caution">
    <text evidence="3">The sequence shown here is derived from an EMBL/GenBank/DDBJ whole genome shotgun (WGS) entry which is preliminary data.</text>
</comment>
<dbReference type="PANTHER" id="PTHR34964">
    <property type="entry name" value="MEMBRANE LIPOPROTEIN-RELATED"/>
    <property type="match status" value="1"/>
</dbReference>
<feature type="compositionally biased region" description="Basic and acidic residues" evidence="1">
    <location>
        <begin position="142"/>
        <end position="153"/>
    </location>
</feature>
<dbReference type="STRING" id="2094558.A0A314UFR0"/>
<dbReference type="EMBL" id="PJQY01003575">
    <property type="protein sequence ID" value="PQM36171.1"/>
    <property type="molecule type" value="Genomic_DNA"/>
</dbReference>
<keyword evidence="2" id="KW-1133">Transmembrane helix</keyword>
<sequence length="174" mass="18883">MEQRKGDARISLISAKSSFVCIIAGGVFLFLYMLLPEEKSHLWYPFAGMVLVAIPWAFWLFTCLYRCFRPEGAQTADSGHYAKAGSSRAATIPTTSEIFTAGNASAAESPVHSPDGERKVQFAGVVVMGDENQGGRGGQKGNENHHQTIDMENHNGINDSDGSADSEMPLRLMV</sequence>
<evidence type="ECO:0000313" key="4">
    <source>
        <dbReference type="Proteomes" id="UP000250321"/>
    </source>
</evidence>
<dbReference type="Proteomes" id="UP000250321">
    <property type="component" value="Unassembled WGS sequence"/>
</dbReference>
<gene>
    <name evidence="3" type="ORF">Pyn_06672</name>
</gene>
<keyword evidence="4" id="KW-1185">Reference proteome</keyword>
<keyword evidence="2" id="KW-0472">Membrane</keyword>
<proteinExistence type="predicted"/>
<dbReference type="AlphaFoldDB" id="A0A314UFR0"/>
<reference evidence="3 4" key="1">
    <citation type="submission" date="2018-02" db="EMBL/GenBank/DDBJ databases">
        <title>Draft genome of wild Prunus yedoensis var. nudiflora.</title>
        <authorList>
            <person name="Baek S."/>
            <person name="Kim J.-H."/>
            <person name="Choi K."/>
            <person name="Kim G.-B."/>
            <person name="Cho A."/>
            <person name="Jang H."/>
            <person name="Shin C.-H."/>
            <person name="Yu H.-J."/>
            <person name="Mun J.-H."/>
        </authorList>
    </citation>
    <scope>NUCLEOTIDE SEQUENCE [LARGE SCALE GENOMIC DNA]</scope>
    <source>
        <strain evidence="4">cv. Jeju island</strain>
        <tissue evidence="3">Leaf</tissue>
    </source>
</reference>